<dbReference type="InterPro" id="IPR027385">
    <property type="entry name" value="Beta-barrel_OMP"/>
</dbReference>
<feature type="chain" id="PRO_5026092627" description="Outer membrane protein beta-barrel domain-containing protein" evidence="2">
    <location>
        <begin position="25"/>
        <end position="180"/>
    </location>
</feature>
<dbReference type="InterPro" id="IPR011250">
    <property type="entry name" value="OMP/PagP_B-barrel"/>
</dbReference>
<organism evidence="4 5">
    <name type="scientific">Thiosulfatimonas sediminis</name>
    <dbReference type="NCBI Taxonomy" id="2675054"/>
    <lineage>
        <taxon>Bacteria</taxon>
        <taxon>Pseudomonadati</taxon>
        <taxon>Pseudomonadota</taxon>
        <taxon>Gammaproteobacteria</taxon>
        <taxon>Thiotrichales</taxon>
        <taxon>Piscirickettsiaceae</taxon>
        <taxon>Thiosulfatimonas</taxon>
    </lineage>
</organism>
<dbReference type="Gene3D" id="2.40.160.20">
    <property type="match status" value="1"/>
</dbReference>
<evidence type="ECO:0000256" key="2">
    <source>
        <dbReference type="SAM" id="SignalP"/>
    </source>
</evidence>
<proteinExistence type="predicted"/>
<evidence type="ECO:0000313" key="5">
    <source>
        <dbReference type="Proteomes" id="UP000501726"/>
    </source>
</evidence>
<dbReference type="EMBL" id="AP021889">
    <property type="protein sequence ID" value="BBP44912.1"/>
    <property type="molecule type" value="Genomic_DNA"/>
</dbReference>
<evidence type="ECO:0000259" key="3">
    <source>
        <dbReference type="Pfam" id="PF13505"/>
    </source>
</evidence>
<dbReference type="AlphaFoldDB" id="A0A6F8PS03"/>
<dbReference type="KEGG" id="tse:THMIRHAS_02850"/>
<protein>
    <recommendedName>
        <fullName evidence="3">Outer membrane protein beta-barrel domain-containing protein</fullName>
    </recommendedName>
</protein>
<accession>A0A6F8PS03</accession>
<reference evidence="5" key="1">
    <citation type="submission" date="2019-11" db="EMBL/GenBank/DDBJ databases">
        <title>Isolation and characterization of two novel species in the genus Thiomicrorhabdus.</title>
        <authorList>
            <person name="Mochizuki J."/>
            <person name="Kojima H."/>
            <person name="Fukui M."/>
        </authorList>
    </citation>
    <scope>NUCLEOTIDE SEQUENCE [LARGE SCALE GENOMIC DNA]</scope>
    <source>
        <strain evidence="5">aks77</strain>
    </source>
</reference>
<dbReference type="Proteomes" id="UP000501726">
    <property type="component" value="Chromosome"/>
</dbReference>
<dbReference type="Pfam" id="PF13505">
    <property type="entry name" value="OMP_b-brl"/>
    <property type="match status" value="1"/>
</dbReference>
<dbReference type="RefSeq" id="WP_173269778.1">
    <property type="nucleotide sequence ID" value="NZ_AP021889.1"/>
</dbReference>
<feature type="signal peptide" evidence="2">
    <location>
        <begin position="1"/>
        <end position="24"/>
    </location>
</feature>
<gene>
    <name evidence="4" type="ORF">THMIRHAS_02850</name>
</gene>
<name>A0A6F8PS03_9GAMM</name>
<evidence type="ECO:0000256" key="1">
    <source>
        <dbReference type="ARBA" id="ARBA00022729"/>
    </source>
</evidence>
<evidence type="ECO:0000313" key="4">
    <source>
        <dbReference type="EMBL" id="BBP44912.1"/>
    </source>
</evidence>
<keyword evidence="1 2" id="KW-0732">Signal</keyword>
<sequence length="180" mass="19636">MSFQTTLITALALTALTASAKAFAEPLPALYWELNYGQIQTDSPNLNLDIVSATLGANLTQHLAIEGFIGTGIGTETFNREPSTIEAQVNHIYGFSLKPNYALNDKITLFGKLGYRWSQEELKETNGAAQATFDSKGWLAGIGGEYKVFDHFYVNSAYSILETEDGDNANLLNIGIGQQF</sequence>
<keyword evidence="5" id="KW-1185">Reference proteome</keyword>
<feature type="domain" description="Outer membrane protein beta-barrel" evidence="3">
    <location>
        <begin position="9"/>
        <end position="180"/>
    </location>
</feature>
<dbReference type="SUPFAM" id="SSF56925">
    <property type="entry name" value="OMPA-like"/>
    <property type="match status" value="1"/>
</dbReference>